<proteinExistence type="predicted"/>
<dbReference type="EMBL" id="CM023486">
    <property type="protein sequence ID" value="KAH6927291.1"/>
    <property type="molecule type" value="Genomic_DNA"/>
</dbReference>
<gene>
    <name evidence="1" type="ORF">HPB50_001252</name>
</gene>
<evidence type="ECO:0000313" key="1">
    <source>
        <dbReference type="EMBL" id="KAH6927291.1"/>
    </source>
</evidence>
<organism evidence="1 2">
    <name type="scientific">Hyalomma asiaticum</name>
    <name type="common">Tick</name>
    <dbReference type="NCBI Taxonomy" id="266040"/>
    <lineage>
        <taxon>Eukaryota</taxon>
        <taxon>Metazoa</taxon>
        <taxon>Ecdysozoa</taxon>
        <taxon>Arthropoda</taxon>
        <taxon>Chelicerata</taxon>
        <taxon>Arachnida</taxon>
        <taxon>Acari</taxon>
        <taxon>Parasitiformes</taxon>
        <taxon>Ixodida</taxon>
        <taxon>Ixodoidea</taxon>
        <taxon>Ixodidae</taxon>
        <taxon>Hyalomminae</taxon>
        <taxon>Hyalomma</taxon>
    </lineage>
</organism>
<evidence type="ECO:0000313" key="2">
    <source>
        <dbReference type="Proteomes" id="UP000821845"/>
    </source>
</evidence>
<sequence>MAARNPGGSRRPDQDDIKGNSSGLPQTENRQARFDPNQAQGRLPAHAQNTQGDCQQQGNTYVSRGRGRGRSHARQGQQTFSDNGYRQQPPGDQTLRPAESPAGTSLDRRQTGELSSQPQNQSSCESLAKAADVNVAPATIPRAQQPFRFNQALQPQDHNHSVGPHPQSLQAPLQRLKIDRSQDTLQPGPPQRSAGRGRGRLKDPNTQNPPGQHGDCSRQPQQPTTNAPLPQPAVPIHPKYPAYSSLQYGNAPPSGSYPGYDQRSPSFAPRVTAASSLYPNNLGGPPLSGASASRNFSDERRHPGASQGSPSFAPRGTAASSSLYPNNLGASSLSGASTSRNFSDERRHPGASQVPSPRQYTEPGASGRTAVSAYGRPNFGGITPLTVQANHFRMDIKDTIVVYQYRVDISELDKNEQPIESIKGVHASDKLRAFSEFAKKVLVHCPIFDGQEAFYSTKDLGKSKTETVCVPEPGGPLRKYSVAIRDRKELQHCFSDLGQKATLRQECVQALDIAIRCALSHKRERVGRLVVKTTKYTPQEILQTYRGILTSVRPGQSEIFLNADTLETAFYVPGQLGDLWRRCGGGPKFQEFLDNLVGLKVRVTHLPYTCIRTVEYVAKSADQQELEENCAETVAQYFQKKYGALRYPNLPCLKVVGKRTCYYPLEKCHLLMGQRGAAKPPGRLMDPHNRFKLAIDVAKELKARNTAHLDAFVTNIDDSPVRIEAKRLPEWTEKPAKTEREDEIKWIIVNMCGNVDAKGFIDSLRLQLRRKGTDVGVRLQYPNILTCDSVDQMFTNIKDKVGLALIVLPNKNSVHYPRIKYLAETRYGLITQCVALQVKDPSPSYCGNLMRKIKAKLGLVDKAMPRLINDFKFEDVLVMGADVSHHGPNELQPSVAAIVASIDDRASRYVASIRLQQKSKGKKRVEIIEEMEVMVKDLFEVYKNENRMKSPKAILFYRDGVSEGEFAQVYSEELTLLKGACKQAFRTQPSITFLTVQKRHRTRFALESGAGSGTKLVNVPPGTVVDTTITRPRLPRSQDREFFMCSHTPIRGTARPAHYHVIGDDNAFDDETLQKITYSLCHVYARCDKPVSIPTPVYYAHLAAARASCYMRAHAQNTSTAVNTNDIQPKHDMKKQMFFI</sequence>
<reference evidence="1" key="1">
    <citation type="submission" date="2020-05" db="EMBL/GenBank/DDBJ databases">
        <title>Large-scale comparative analyses of tick genomes elucidate their genetic diversity and vector capacities.</title>
        <authorList>
            <person name="Jia N."/>
            <person name="Wang J."/>
            <person name="Shi W."/>
            <person name="Du L."/>
            <person name="Sun Y."/>
            <person name="Zhan W."/>
            <person name="Jiang J."/>
            <person name="Wang Q."/>
            <person name="Zhang B."/>
            <person name="Ji P."/>
            <person name="Sakyi L.B."/>
            <person name="Cui X."/>
            <person name="Yuan T."/>
            <person name="Jiang B."/>
            <person name="Yang W."/>
            <person name="Lam T.T.-Y."/>
            <person name="Chang Q."/>
            <person name="Ding S."/>
            <person name="Wang X."/>
            <person name="Zhu J."/>
            <person name="Ruan X."/>
            <person name="Zhao L."/>
            <person name="Wei J."/>
            <person name="Que T."/>
            <person name="Du C."/>
            <person name="Cheng J."/>
            <person name="Dai P."/>
            <person name="Han X."/>
            <person name="Huang E."/>
            <person name="Gao Y."/>
            <person name="Liu J."/>
            <person name="Shao H."/>
            <person name="Ye R."/>
            <person name="Li L."/>
            <person name="Wei W."/>
            <person name="Wang X."/>
            <person name="Wang C."/>
            <person name="Yang T."/>
            <person name="Huo Q."/>
            <person name="Li W."/>
            <person name="Guo W."/>
            <person name="Chen H."/>
            <person name="Zhou L."/>
            <person name="Ni X."/>
            <person name="Tian J."/>
            <person name="Zhou Y."/>
            <person name="Sheng Y."/>
            <person name="Liu T."/>
            <person name="Pan Y."/>
            <person name="Xia L."/>
            <person name="Li J."/>
            <person name="Zhao F."/>
            <person name="Cao W."/>
        </authorList>
    </citation>
    <scope>NUCLEOTIDE SEQUENCE</scope>
    <source>
        <strain evidence="1">Hyas-2018</strain>
    </source>
</reference>
<keyword evidence="2" id="KW-1185">Reference proteome</keyword>
<accession>A0ACB7S050</accession>
<dbReference type="Proteomes" id="UP000821845">
    <property type="component" value="Chromosome 6"/>
</dbReference>
<protein>
    <submittedName>
        <fullName evidence="1">Uncharacterized protein</fullName>
    </submittedName>
</protein>
<name>A0ACB7S050_HYAAI</name>
<comment type="caution">
    <text evidence="1">The sequence shown here is derived from an EMBL/GenBank/DDBJ whole genome shotgun (WGS) entry which is preliminary data.</text>
</comment>